<evidence type="ECO:0000313" key="5">
    <source>
        <dbReference type="Proteomes" id="UP000274922"/>
    </source>
</evidence>
<dbReference type="Pfam" id="PF07728">
    <property type="entry name" value="AAA_5"/>
    <property type="match status" value="6"/>
</dbReference>
<protein>
    <recommendedName>
        <fullName evidence="3">AAA+ ATPase domain-containing protein</fullName>
    </recommendedName>
</protein>
<dbReference type="EMBL" id="ML014131">
    <property type="protein sequence ID" value="RKP02979.1"/>
    <property type="molecule type" value="Genomic_DNA"/>
</dbReference>
<gene>
    <name evidence="4" type="ORF">CXG81DRAFT_10125</name>
</gene>
<dbReference type="GO" id="GO:0005634">
    <property type="term" value="C:nucleus"/>
    <property type="evidence" value="ECO:0007669"/>
    <property type="project" value="TreeGrafter"/>
</dbReference>
<dbReference type="Pfam" id="PF21108">
    <property type="entry name" value="MDN1_4th"/>
    <property type="match status" value="1"/>
</dbReference>
<dbReference type="InterPro" id="IPR011704">
    <property type="entry name" value="ATPase_dyneun-rel_AAA"/>
</dbReference>
<keyword evidence="5" id="KW-1185">Reference proteome</keyword>
<accession>A0A4V1IV65</accession>
<proteinExistence type="predicted"/>
<feature type="non-terminal residue" evidence="4">
    <location>
        <position position="1852"/>
    </location>
</feature>
<dbReference type="GO" id="GO:0000027">
    <property type="term" value="P:ribosomal large subunit assembly"/>
    <property type="evidence" value="ECO:0007669"/>
    <property type="project" value="TreeGrafter"/>
</dbReference>
<dbReference type="GO" id="GO:0030687">
    <property type="term" value="C:preribosome, large subunit precursor"/>
    <property type="evidence" value="ECO:0007669"/>
    <property type="project" value="TreeGrafter"/>
</dbReference>
<dbReference type="GO" id="GO:0000055">
    <property type="term" value="P:ribosomal large subunit export from nucleus"/>
    <property type="evidence" value="ECO:0007669"/>
    <property type="project" value="TreeGrafter"/>
</dbReference>
<feature type="domain" description="AAA+ ATPase" evidence="3">
    <location>
        <begin position="1013"/>
        <end position="1172"/>
    </location>
</feature>
<dbReference type="FunFam" id="3.40.50.300:FF:004102">
    <property type="entry name" value="Uncharacterized protein"/>
    <property type="match status" value="1"/>
</dbReference>
<dbReference type="PANTHER" id="PTHR48103">
    <property type="entry name" value="MIDASIN-RELATED"/>
    <property type="match status" value="1"/>
</dbReference>
<dbReference type="SMART" id="SM00382">
    <property type="entry name" value="AAA"/>
    <property type="match status" value="5"/>
</dbReference>
<dbReference type="STRING" id="1555241.A0A4V1IV65"/>
<dbReference type="Gene3D" id="3.40.50.300">
    <property type="entry name" value="P-loop containing nucleotide triphosphate hydrolases"/>
    <property type="match status" value="7"/>
</dbReference>
<dbReference type="PANTHER" id="PTHR48103:SF2">
    <property type="entry name" value="MIDASIN"/>
    <property type="match status" value="1"/>
</dbReference>
<evidence type="ECO:0000256" key="2">
    <source>
        <dbReference type="ARBA" id="ARBA00022840"/>
    </source>
</evidence>
<evidence type="ECO:0000256" key="1">
    <source>
        <dbReference type="ARBA" id="ARBA00022741"/>
    </source>
</evidence>
<organism evidence="4 5">
    <name type="scientific">Caulochytrium protostelioides</name>
    <dbReference type="NCBI Taxonomy" id="1555241"/>
    <lineage>
        <taxon>Eukaryota</taxon>
        <taxon>Fungi</taxon>
        <taxon>Fungi incertae sedis</taxon>
        <taxon>Chytridiomycota</taxon>
        <taxon>Chytridiomycota incertae sedis</taxon>
        <taxon>Chytridiomycetes</taxon>
        <taxon>Caulochytriales</taxon>
        <taxon>Caulochytriaceae</taxon>
        <taxon>Caulochytrium</taxon>
    </lineage>
</organism>
<dbReference type="InterPro" id="IPR003593">
    <property type="entry name" value="AAA+_ATPase"/>
</dbReference>
<feature type="domain" description="AAA+ ATPase" evidence="3">
    <location>
        <begin position="747"/>
        <end position="870"/>
    </location>
</feature>
<dbReference type="GO" id="GO:0005524">
    <property type="term" value="F:ATP binding"/>
    <property type="evidence" value="ECO:0007669"/>
    <property type="project" value="UniProtKB-KW"/>
</dbReference>
<dbReference type="Pfam" id="PF17865">
    <property type="entry name" value="AAA_lid_5"/>
    <property type="match status" value="1"/>
</dbReference>
<dbReference type="InterPro" id="IPR048617">
    <property type="entry name" value="MDN1_AAA_lid_4"/>
</dbReference>
<dbReference type="InterPro" id="IPR041190">
    <property type="entry name" value="Midasin_AAA_lid_5"/>
</dbReference>
<dbReference type="InterPro" id="IPR040848">
    <property type="entry name" value="AAA_lid_7"/>
</dbReference>
<dbReference type="FunFam" id="3.40.50.300:FF:001384">
    <property type="entry name" value="Midasin"/>
    <property type="match status" value="1"/>
</dbReference>
<evidence type="ECO:0000259" key="3">
    <source>
        <dbReference type="SMART" id="SM00382"/>
    </source>
</evidence>
<reference evidence="5" key="1">
    <citation type="journal article" date="2018" name="Nat. Microbiol.">
        <title>Leveraging single-cell genomics to expand the fungal tree of life.</title>
        <authorList>
            <person name="Ahrendt S.R."/>
            <person name="Quandt C.A."/>
            <person name="Ciobanu D."/>
            <person name="Clum A."/>
            <person name="Salamov A."/>
            <person name="Andreopoulos B."/>
            <person name="Cheng J.F."/>
            <person name="Woyke T."/>
            <person name="Pelin A."/>
            <person name="Henrissat B."/>
            <person name="Reynolds N.K."/>
            <person name="Benny G.L."/>
            <person name="Smith M.E."/>
            <person name="James T.Y."/>
            <person name="Grigoriev I.V."/>
        </authorList>
    </citation>
    <scope>NUCLEOTIDE SEQUENCE [LARGE SCALE GENOMIC DNA]</scope>
    <source>
        <strain evidence="5">ATCC 52028</strain>
    </source>
</reference>
<evidence type="ECO:0000313" key="4">
    <source>
        <dbReference type="EMBL" id="RKP02979.1"/>
    </source>
</evidence>
<dbReference type="FunFam" id="3.40.50.300:FF:000582">
    <property type="entry name" value="Midasin"/>
    <property type="match status" value="1"/>
</dbReference>
<name>A0A4V1IV65_9FUNG</name>
<dbReference type="InterPro" id="IPR027417">
    <property type="entry name" value="P-loop_NTPase"/>
</dbReference>
<dbReference type="Proteomes" id="UP000274922">
    <property type="component" value="Unassembled WGS sequence"/>
</dbReference>
<dbReference type="GO" id="GO:0016887">
    <property type="term" value="F:ATP hydrolysis activity"/>
    <property type="evidence" value="ECO:0007669"/>
    <property type="project" value="InterPro"/>
</dbReference>
<dbReference type="SUPFAM" id="SSF52540">
    <property type="entry name" value="P-loop containing nucleoside triphosphate hydrolases"/>
    <property type="match status" value="6"/>
</dbReference>
<sequence>MHRIAHTLMMEKPILLEGPPGCGKTSVIEAIAHQVAGDSLLKIYLGDQTDASLLLGSYISSEEPGIFKWQPGVLTTAVQEGRWILIEDIDLAPDEVLSILLPLLSKRELYIPSHNRTITAKPGFQIFSTRTTYASGSKAQIGRNLWEAVPLSSPSADEWVTILHTRFGLPPSWLQLWLAMFSDLVGETRAAMHKLSANDLVKFCRRVAMLQLPQRAWEGLPLHHKERVYLEAVDCFTGAMATPAATLSLLTILGRALGVPAARVDYFREEHAPTITDAGHEIAFGRATLPKCDNAYARALQSNHGLPFIVTTQAARTMEQLACCLQLRENVLLVGETGTGKTTTVQQMAQLTGNKLVVLNLSQQSESVDLVGSFKPVDESASFDALYHTFERVFGRTFPPEKNAVFLGMIGRARQARKWKQLLKGFQEACKKAAIALKSKRFAHDAERRASLTAEWDAFRAQVDKIGDSATASKLRFAYIEGILVQALRYGWWILLDEINLAPAETIECIKGVFESETGSVLLLERGDLEVVQRHPNFRLFACMNPATDAGKKQLSPGLDSRMTQFWIHGPDSNRQDLTLIVNRYLQDLPACTSVKVDHIVSFYLTIRDLVVNSRLYDGADQPVHFSLRTLTRALVFAVQFTPQFGLTRALYEAITMNFATGLSHASLVLVESLIHEHTLYDISCSMSSFLSILPAATRPEEETTLIGSFYLSRGDQEVPDDVDRTFIQTPCIARNKMHLARAAASGKYPVLIQGPTSAGKTSMVAYLAAKTGHRFVRVNNHDQTDLVEYIGGWQSEADGTLVFREGALNRLLDDNRELYLPETQETIRPHPEFMLFATQNPTGQYGGRKQLSRAFRNRFLEIHVGDIPPGELQTILSKRCAIAPSHAQKLVRVFKETQAARTRTKIFDGKTGLMTLRDLFRWANRDVVTVEDLACEGALLLAGKMRTLEEQQLCIQIIEKEFKVKVDLQASIDAKFNDLIQKIDATLLAQHRVVMTDPMKRLLVLVHEAAKYEEPVLLVGETGGGKTTVCQLVAALAGRSLAIVNAHYNSDASDFIGGLRPTAPASRPLFQWVDGPLTQAMRSGNYFLLDEISLANDSVLERLNSVLEPGRSILLTEKGTQGPGADSDFIHAHGDFRFLATMNPGGDYGKKELSPALRNRFTEIWVGETGGRRNTQLILQQQTPRLADDVITAMLDFLDWWVDHIPATQLILSIRDVLAWTQFFHKTAARIGTSAAFWEGGLLVFIDSLTGEAEISAAQQQLRQLSHRLEADAVARAVAFPFAAKLSDAAEDLQHAYSLQASTTRLNAMRLLRAMELTKPILLEGAPGVGKSSIVMTLAQRHHKTLYRINLSEQTDLSDLFGADLPNEMAQPGQPPFIWRDGAFTQAMQEGAWVLLDELNLATQQVLEGLNACFDHRASVYIPELDRTLTCHPDFRVFATQNPHHQGGGRKGLPKSFLNRFTQVQVESLLPGDSVQIVKLLHGDVPDALVEKLVALTHLLAAALDTGRLGAVGGPWEFNLRDILRLCMLLDTINRRQPPRGYDALDPAAADARHLSQQSEHLLDALNILYVRKFRTPIDQAFVLKAIARVFGVSVRRMKQRPAYRINDHVVAVGCTQLPRLAGTWPQTSSAYHQHLLLQAHLPAYESLLACVEHNWVAILTGESGSGKTDLVHTLAQLCRMPLKEMTMHPGMDSMELLGSFEQVNRERSYGSLQTAFETFRHTLTHDALTGQLAGQLDPQAQMQLLSQFYHLSRDVRGQFCWVNSLLITAITEGHWLLVNDINLCPAPVLDRLNGLMETRGTLTLNERGLVDGELLTITPHPNFRMFFTMNPMYGECSRAVRNRGVEIWMD</sequence>
<feature type="domain" description="AAA+ ATPase" evidence="3">
    <location>
        <begin position="1318"/>
        <end position="1472"/>
    </location>
</feature>
<feature type="domain" description="AAA+ ATPase" evidence="3">
    <location>
        <begin position="327"/>
        <end position="569"/>
    </location>
</feature>
<dbReference type="OrthoDB" id="5186at2759"/>
<keyword evidence="2" id="KW-0067">ATP-binding</keyword>
<keyword evidence="1" id="KW-0547">Nucleotide-binding</keyword>
<dbReference type="Pfam" id="PF17867">
    <property type="entry name" value="AAA_lid_7"/>
    <property type="match status" value="3"/>
</dbReference>
<feature type="domain" description="AAA+ ATPase" evidence="3">
    <location>
        <begin position="10"/>
        <end position="213"/>
    </location>
</feature>
<dbReference type="CDD" id="cd00009">
    <property type="entry name" value="AAA"/>
    <property type="match status" value="1"/>
</dbReference>